<dbReference type="Proteomes" id="UP000801492">
    <property type="component" value="Unassembled WGS sequence"/>
</dbReference>
<evidence type="ECO:0000313" key="2">
    <source>
        <dbReference type="Proteomes" id="UP000801492"/>
    </source>
</evidence>
<evidence type="ECO:0000313" key="1">
    <source>
        <dbReference type="EMBL" id="KAF2905201.1"/>
    </source>
</evidence>
<organism evidence="1 2">
    <name type="scientific">Ignelater luminosus</name>
    <name type="common">Cucubano</name>
    <name type="synonym">Pyrophorus luminosus</name>
    <dbReference type="NCBI Taxonomy" id="2038154"/>
    <lineage>
        <taxon>Eukaryota</taxon>
        <taxon>Metazoa</taxon>
        <taxon>Ecdysozoa</taxon>
        <taxon>Arthropoda</taxon>
        <taxon>Hexapoda</taxon>
        <taxon>Insecta</taxon>
        <taxon>Pterygota</taxon>
        <taxon>Neoptera</taxon>
        <taxon>Endopterygota</taxon>
        <taxon>Coleoptera</taxon>
        <taxon>Polyphaga</taxon>
        <taxon>Elateriformia</taxon>
        <taxon>Elateroidea</taxon>
        <taxon>Elateridae</taxon>
        <taxon>Agrypninae</taxon>
        <taxon>Pyrophorini</taxon>
        <taxon>Ignelater</taxon>
    </lineage>
</organism>
<protein>
    <submittedName>
        <fullName evidence="1">Uncharacterized protein</fullName>
    </submittedName>
</protein>
<comment type="caution">
    <text evidence="1">The sequence shown here is derived from an EMBL/GenBank/DDBJ whole genome shotgun (WGS) entry which is preliminary data.</text>
</comment>
<gene>
    <name evidence="1" type="ORF">ILUMI_00978</name>
</gene>
<sequence>MIEIGTAEANHDGHIFRQWGFGSALLEQQLSIPTPKVLPRTNLVLLHFFVADQAFPLHVHIMRAYPGEHLSERKKILIIVYRKHADVSRMLLTFWHNGEYCNIQLLLMLPLVRKLLRLDGS</sequence>
<proteinExistence type="predicted"/>
<dbReference type="EMBL" id="VTPC01000585">
    <property type="protein sequence ID" value="KAF2905201.1"/>
    <property type="molecule type" value="Genomic_DNA"/>
</dbReference>
<dbReference type="OrthoDB" id="6581217at2759"/>
<accession>A0A8K0DJ75</accession>
<name>A0A8K0DJ75_IGNLU</name>
<dbReference type="AlphaFoldDB" id="A0A8K0DJ75"/>
<keyword evidence="2" id="KW-1185">Reference proteome</keyword>
<reference evidence="1" key="1">
    <citation type="submission" date="2019-08" db="EMBL/GenBank/DDBJ databases">
        <title>The genome of the North American firefly Photinus pyralis.</title>
        <authorList>
            <consortium name="Photinus pyralis genome working group"/>
            <person name="Fallon T.R."/>
            <person name="Sander Lower S.E."/>
            <person name="Weng J.-K."/>
        </authorList>
    </citation>
    <scope>NUCLEOTIDE SEQUENCE</scope>
    <source>
        <strain evidence="1">TRF0915ILg1</strain>
        <tissue evidence="1">Whole body</tissue>
    </source>
</reference>